<protein>
    <submittedName>
        <fullName evidence="1">Minor structural protein</fullName>
    </submittedName>
</protein>
<accession>A0A8S5NYH8</accession>
<dbReference type="EMBL" id="BK015273">
    <property type="protein sequence ID" value="DAD99019.1"/>
    <property type="molecule type" value="Genomic_DNA"/>
</dbReference>
<proteinExistence type="predicted"/>
<organism evidence="1">
    <name type="scientific">Siphoviridae sp. ctVzN31</name>
    <dbReference type="NCBI Taxonomy" id="2825534"/>
    <lineage>
        <taxon>Viruses</taxon>
        <taxon>Duplodnaviria</taxon>
        <taxon>Heunggongvirae</taxon>
        <taxon>Uroviricota</taxon>
        <taxon>Caudoviricetes</taxon>
    </lineage>
</organism>
<evidence type="ECO:0000313" key="1">
    <source>
        <dbReference type="EMBL" id="DAD99019.1"/>
    </source>
</evidence>
<sequence length="261" mass="28804">MQKTSALYRKILAGIHTKETRVSIGDTGFLVDKRGNGITFGGTRILVGASGADAGYGMNILASVETTGAIFDGNEPTVGNVISRECDIKMLKPSGNIEGMSRIAVYVRLVSDNGECSEWLPQGVFYADSIDQDADEDDVQWLKIHGYDAILFAEQDYPTDSKLTWPAKDIDVVREIAQAMGITLDPRTAEIMRSAYPVQYNPEYTCREYLGYIAAMYAGCFLMSESGELLLVCFWNIPKETRYLIDTHGYAITFGGDRIVV</sequence>
<reference evidence="1" key="1">
    <citation type="journal article" date="2021" name="Proc. Natl. Acad. Sci. U.S.A.">
        <title>A Catalog of Tens of Thousands of Viruses from Human Metagenomes Reveals Hidden Associations with Chronic Diseases.</title>
        <authorList>
            <person name="Tisza M.J."/>
            <person name="Buck C.B."/>
        </authorList>
    </citation>
    <scope>NUCLEOTIDE SEQUENCE</scope>
    <source>
        <strain evidence="1">CtVzN31</strain>
    </source>
</reference>
<name>A0A8S5NYH8_9CAUD</name>